<comment type="subcellular location">
    <subcellularLocation>
        <location evidence="1">Membrane</location>
        <topology evidence="1">Multi-pass membrane protein</topology>
    </subcellularLocation>
</comment>
<evidence type="ECO:0000256" key="4">
    <source>
        <dbReference type="ARBA" id="ARBA00023136"/>
    </source>
</evidence>
<feature type="transmembrane region" description="Helical" evidence="5">
    <location>
        <begin position="212"/>
        <end position="232"/>
    </location>
</feature>
<evidence type="ECO:0000313" key="6">
    <source>
        <dbReference type="EMBL" id="QDT89907.1"/>
    </source>
</evidence>
<dbReference type="GO" id="GO:0046873">
    <property type="term" value="F:metal ion transmembrane transporter activity"/>
    <property type="evidence" value="ECO:0007669"/>
    <property type="project" value="InterPro"/>
</dbReference>
<dbReference type="PANTHER" id="PTHR16950:SF16">
    <property type="entry name" value="ZINC TRANSPORTER ZIP13"/>
    <property type="match status" value="1"/>
</dbReference>
<proteinExistence type="predicted"/>
<name>A0A517VA71_9PLAN</name>
<evidence type="ECO:0000256" key="5">
    <source>
        <dbReference type="SAM" id="Phobius"/>
    </source>
</evidence>
<protein>
    <submittedName>
        <fullName evidence="6">Zinc transporter ZupT</fullName>
    </submittedName>
</protein>
<feature type="transmembrane region" description="Helical" evidence="5">
    <location>
        <begin position="179"/>
        <end position="200"/>
    </location>
</feature>
<keyword evidence="3 5" id="KW-1133">Transmembrane helix</keyword>
<dbReference type="PANTHER" id="PTHR16950">
    <property type="entry name" value="ZINC TRANSPORTER SLC39A7 HISTIDINE-RICH MEMBRANE PROTEIN KE4"/>
    <property type="match status" value="1"/>
</dbReference>
<feature type="transmembrane region" description="Helical" evidence="5">
    <location>
        <begin position="90"/>
        <end position="115"/>
    </location>
</feature>
<accession>A0A517VA71</accession>
<evidence type="ECO:0000256" key="1">
    <source>
        <dbReference type="ARBA" id="ARBA00004141"/>
    </source>
</evidence>
<dbReference type="EMBL" id="CP036343">
    <property type="protein sequence ID" value="QDT89907.1"/>
    <property type="molecule type" value="Genomic_DNA"/>
</dbReference>
<dbReference type="Pfam" id="PF02535">
    <property type="entry name" value="Zip"/>
    <property type="match status" value="1"/>
</dbReference>
<gene>
    <name evidence="6" type="primary">zupT_1</name>
    <name evidence="6" type="ORF">Pan161_15400</name>
</gene>
<feature type="transmembrane region" description="Helical" evidence="5">
    <location>
        <begin position="153"/>
        <end position="173"/>
    </location>
</feature>
<keyword evidence="7" id="KW-1185">Reference proteome</keyword>
<keyword evidence="4 5" id="KW-0472">Membrane</keyword>
<dbReference type="Proteomes" id="UP000316855">
    <property type="component" value="Chromosome"/>
</dbReference>
<dbReference type="AlphaFoldDB" id="A0A517VA71"/>
<evidence type="ECO:0000256" key="2">
    <source>
        <dbReference type="ARBA" id="ARBA00022692"/>
    </source>
</evidence>
<evidence type="ECO:0000313" key="7">
    <source>
        <dbReference type="Proteomes" id="UP000316855"/>
    </source>
</evidence>
<feature type="transmembrane region" description="Helical" evidence="5">
    <location>
        <begin position="22"/>
        <end position="42"/>
    </location>
</feature>
<feature type="transmembrane region" description="Helical" evidence="5">
    <location>
        <begin position="54"/>
        <end position="70"/>
    </location>
</feature>
<dbReference type="GO" id="GO:0016020">
    <property type="term" value="C:membrane"/>
    <property type="evidence" value="ECO:0007669"/>
    <property type="project" value="UniProtKB-SubCell"/>
</dbReference>
<keyword evidence="2 5" id="KW-0812">Transmembrane</keyword>
<sequence>MSAIALVGSLTLVLHENTLNKILLPLVAFAAGSLIGGAVFHMLPASVEHFGNEIFLYVWLMSGFVLFFVLEQFMHWHHSHDPVEQRKQPLTYLILIADGLHNLIGGLSVGAAFIIDIRLGIVTWLVAAAHEVPQELGDFAVLVHGGWKKSNALIYNFLSALTFPLGGLIAYTVSAQIDVALLIPFAAGNFIYIGAADLIPEIKQATDVRTNIVHLLSFISGLVLLLIIRLLIQGSS</sequence>
<dbReference type="InterPro" id="IPR003689">
    <property type="entry name" value="ZIP"/>
</dbReference>
<organism evidence="6 7">
    <name type="scientific">Gimesia algae</name>
    <dbReference type="NCBI Taxonomy" id="2527971"/>
    <lineage>
        <taxon>Bacteria</taxon>
        <taxon>Pseudomonadati</taxon>
        <taxon>Planctomycetota</taxon>
        <taxon>Planctomycetia</taxon>
        <taxon>Planctomycetales</taxon>
        <taxon>Planctomycetaceae</taxon>
        <taxon>Gimesia</taxon>
    </lineage>
</organism>
<reference evidence="6 7" key="1">
    <citation type="submission" date="2019-02" db="EMBL/GenBank/DDBJ databases">
        <title>Deep-cultivation of Planctomycetes and their phenomic and genomic characterization uncovers novel biology.</title>
        <authorList>
            <person name="Wiegand S."/>
            <person name="Jogler M."/>
            <person name="Boedeker C."/>
            <person name="Pinto D."/>
            <person name="Vollmers J."/>
            <person name="Rivas-Marin E."/>
            <person name="Kohn T."/>
            <person name="Peeters S.H."/>
            <person name="Heuer A."/>
            <person name="Rast P."/>
            <person name="Oberbeckmann S."/>
            <person name="Bunk B."/>
            <person name="Jeske O."/>
            <person name="Meyerdierks A."/>
            <person name="Storesund J.E."/>
            <person name="Kallscheuer N."/>
            <person name="Luecker S."/>
            <person name="Lage O.M."/>
            <person name="Pohl T."/>
            <person name="Merkel B.J."/>
            <person name="Hornburger P."/>
            <person name="Mueller R.-W."/>
            <person name="Bruemmer F."/>
            <person name="Labrenz M."/>
            <person name="Spormann A.M."/>
            <person name="Op den Camp H."/>
            <person name="Overmann J."/>
            <person name="Amann R."/>
            <person name="Jetten M.S.M."/>
            <person name="Mascher T."/>
            <person name="Medema M.H."/>
            <person name="Devos D.P."/>
            <person name="Kaster A.-K."/>
            <person name="Ovreas L."/>
            <person name="Rohde M."/>
            <person name="Galperin M.Y."/>
            <person name="Jogler C."/>
        </authorList>
    </citation>
    <scope>NUCLEOTIDE SEQUENCE [LARGE SCALE GENOMIC DNA]</scope>
    <source>
        <strain evidence="6 7">Pan161</strain>
    </source>
</reference>
<dbReference type="KEGG" id="gax:Pan161_15400"/>
<evidence type="ECO:0000256" key="3">
    <source>
        <dbReference type="ARBA" id="ARBA00022989"/>
    </source>
</evidence>